<evidence type="ECO:0000256" key="1">
    <source>
        <dbReference type="SAM" id="Coils"/>
    </source>
</evidence>
<keyword evidence="3" id="KW-1185">Reference proteome</keyword>
<dbReference type="KEGG" id="uth:DKZ56_03995"/>
<organism evidence="2 3">
    <name type="scientific">Ureibacillus thermophilus</name>
    <dbReference type="NCBI Taxonomy" id="367743"/>
    <lineage>
        <taxon>Bacteria</taxon>
        <taxon>Bacillati</taxon>
        <taxon>Bacillota</taxon>
        <taxon>Bacilli</taxon>
        <taxon>Bacillales</taxon>
        <taxon>Caryophanaceae</taxon>
        <taxon>Ureibacillus</taxon>
    </lineage>
</organism>
<reference evidence="2 3" key="1">
    <citation type="submission" date="2019-02" db="EMBL/GenBank/DDBJ databases">
        <title>Ureibacillus thermophilus.</title>
        <authorList>
            <person name="Sunny J.S."/>
            <person name="Natarajan A."/>
            <person name="Saleena L.M."/>
        </authorList>
    </citation>
    <scope>NUCLEOTIDE SEQUENCE [LARGE SCALE GENOMIC DNA]</scope>
    <source>
        <strain evidence="2 3">LM102</strain>
    </source>
</reference>
<proteinExistence type="predicted"/>
<sequence length="174" mass="21151">MGRKTKIKKIKKEEKVALAELELLYEEFNEIKEAIKHLKKHDKHFDCFQSLPEKKQEELYSRRKDRKFASIIVELYAIVEEFYQKVYFIVYDEERYKKQTEQDAITDICEQLEHKISLHNNTESLTHLRNFMIQKEFSFKSARTAYEEELEAFRKNKDAIKYLFEQAREAIKIK</sequence>
<gene>
    <name evidence="2" type="ORF">DKZ56_03995</name>
</gene>
<dbReference type="RefSeq" id="WP_208651456.1">
    <property type="nucleotide sequence ID" value="NZ_CP036528.1"/>
</dbReference>
<evidence type="ECO:0000313" key="2">
    <source>
        <dbReference type="EMBL" id="QBK25089.1"/>
    </source>
</evidence>
<protein>
    <submittedName>
        <fullName evidence="2">Uncharacterized protein</fullName>
    </submittedName>
</protein>
<evidence type="ECO:0000313" key="3">
    <source>
        <dbReference type="Proteomes" id="UP000291151"/>
    </source>
</evidence>
<dbReference type="EMBL" id="CP036528">
    <property type="protein sequence ID" value="QBK25089.1"/>
    <property type="molecule type" value="Genomic_DNA"/>
</dbReference>
<keyword evidence="1" id="KW-0175">Coiled coil</keyword>
<dbReference type="Proteomes" id="UP000291151">
    <property type="component" value="Chromosome"/>
</dbReference>
<dbReference type="AlphaFoldDB" id="A0A4P6UPE1"/>
<name>A0A4P6UPE1_9BACL</name>
<accession>A0A4P6UPE1</accession>
<feature type="coiled-coil region" evidence="1">
    <location>
        <begin position="7"/>
        <end position="41"/>
    </location>
</feature>